<dbReference type="InterPro" id="IPR029057">
    <property type="entry name" value="PRTase-like"/>
</dbReference>
<dbReference type="Proteomes" id="UP000198680">
    <property type="component" value="Unassembled WGS sequence"/>
</dbReference>
<dbReference type="CDD" id="cd06223">
    <property type="entry name" value="PRTases_typeI"/>
    <property type="match status" value="1"/>
</dbReference>
<dbReference type="PANTHER" id="PTHR13136">
    <property type="entry name" value="TESTIS DEVELOPMENT PROTEIN PRTD"/>
    <property type="match status" value="1"/>
</dbReference>
<dbReference type="Gene3D" id="3.40.50.1820">
    <property type="entry name" value="alpha/beta hydrolase"/>
    <property type="match status" value="1"/>
</dbReference>
<proteinExistence type="predicted"/>
<dbReference type="Gene3D" id="3.40.50.2020">
    <property type="match status" value="1"/>
</dbReference>
<dbReference type="AlphaFoldDB" id="A0A1G9Q1P4"/>
<feature type="domain" description="Phosphoribosyltransferase" evidence="2">
    <location>
        <begin position="23"/>
        <end position="179"/>
    </location>
</feature>
<sequence>MPFQDRRDAGRQLGRRMAPLAGRDAVVLGLPRGGVPVAAEVARALGAPLDVVLVRKLGLPRRPELAMGAVGEDGVVVLNEDVLDAAGVDEATLADVERRERAELERRARQLRGDRARLSLEGRTAVVVDDGIATGATARAACEVVRAHGAARVVLAVPVGSPRALADIAPTVDEVVCLESPQRFAAVGQAYADFRATDEEEVLALLRRPAPAPAAEVPTPRDEDVVADAGPDGLPGHLAVPEHAAGLVVFAHGTGSGRHSPRNRAVAEVLHCAGMATLLVDLLTPAEETARGPVFDVELLAGRLAAVARWATAEPSCAGLPLGYFGASTGAAAALVAAARDDAVRAVVSRGGRPDLAGPALAEVRAPTLLVVGGHDQQVLELNREAQARLRCTSRLAVVPGASHLFEEPGTLRAAAELARDWFATHLTGAALAGPPARRRADQPEE</sequence>
<dbReference type="SUPFAM" id="SSF53474">
    <property type="entry name" value="alpha/beta-Hydrolases"/>
    <property type="match status" value="1"/>
</dbReference>
<name>A0A1G9Q1P4_9ACTN</name>
<dbReference type="STRING" id="1137991.SAMN05660642_01465"/>
<keyword evidence="3" id="KW-0808">Transferase</keyword>
<dbReference type="InterPro" id="IPR029058">
    <property type="entry name" value="AB_hydrolase_fold"/>
</dbReference>
<evidence type="ECO:0000313" key="4">
    <source>
        <dbReference type="Proteomes" id="UP000198680"/>
    </source>
</evidence>
<evidence type="ECO:0000256" key="1">
    <source>
        <dbReference type="SAM" id="Coils"/>
    </source>
</evidence>
<dbReference type="InterPro" id="IPR026555">
    <property type="entry name" value="NSL3/Tex30"/>
</dbReference>
<dbReference type="RefSeq" id="WP_091215753.1">
    <property type="nucleotide sequence ID" value="NZ_FNHE01000003.1"/>
</dbReference>
<dbReference type="OrthoDB" id="9810066at2"/>
<dbReference type="GO" id="GO:0016740">
    <property type="term" value="F:transferase activity"/>
    <property type="evidence" value="ECO:0007669"/>
    <property type="project" value="UniProtKB-KW"/>
</dbReference>
<accession>A0A1G9Q1P4</accession>
<dbReference type="Pfam" id="PF00156">
    <property type="entry name" value="Pribosyltran"/>
    <property type="match status" value="1"/>
</dbReference>
<keyword evidence="4" id="KW-1185">Reference proteome</keyword>
<dbReference type="Gene3D" id="3.30.1310.20">
    <property type="entry name" value="PRTase-like"/>
    <property type="match status" value="1"/>
</dbReference>
<reference evidence="4" key="1">
    <citation type="submission" date="2016-10" db="EMBL/GenBank/DDBJ databases">
        <authorList>
            <person name="Varghese N."/>
            <person name="Submissions S."/>
        </authorList>
    </citation>
    <scope>NUCLEOTIDE SEQUENCE [LARGE SCALE GENOMIC DNA]</scope>
    <source>
        <strain evidence="4">DSM 45419</strain>
    </source>
</reference>
<gene>
    <name evidence="3" type="ORF">SAMN05660642_01465</name>
</gene>
<dbReference type="SUPFAM" id="SSF53271">
    <property type="entry name" value="PRTase-like"/>
    <property type="match status" value="1"/>
</dbReference>
<keyword evidence="1" id="KW-0175">Coiled coil</keyword>
<feature type="coiled-coil region" evidence="1">
    <location>
        <begin position="94"/>
        <end position="121"/>
    </location>
</feature>
<evidence type="ECO:0000313" key="3">
    <source>
        <dbReference type="EMBL" id="SDM04934.1"/>
    </source>
</evidence>
<dbReference type="InterPro" id="IPR000836">
    <property type="entry name" value="PRTase_dom"/>
</dbReference>
<dbReference type="PANTHER" id="PTHR13136:SF11">
    <property type="entry name" value="TESTIS-EXPRESSED PROTEIN 30"/>
    <property type="match status" value="1"/>
</dbReference>
<organism evidence="3 4">
    <name type="scientific">Geodermatophilus siccatus</name>
    <dbReference type="NCBI Taxonomy" id="1137991"/>
    <lineage>
        <taxon>Bacteria</taxon>
        <taxon>Bacillati</taxon>
        <taxon>Actinomycetota</taxon>
        <taxon>Actinomycetes</taxon>
        <taxon>Geodermatophilales</taxon>
        <taxon>Geodermatophilaceae</taxon>
        <taxon>Geodermatophilus</taxon>
    </lineage>
</organism>
<protein>
    <submittedName>
        <fullName evidence="3">Putative phosphoribosyl transferase</fullName>
    </submittedName>
</protein>
<dbReference type="EMBL" id="FNHE01000003">
    <property type="protein sequence ID" value="SDM04934.1"/>
    <property type="molecule type" value="Genomic_DNA"/>
</dbReference>
<evidence type="ECO:0000259" key="2">
    <source>
        <dbReference type="Pfam" id="PF00156"/>
    </source>
</evidence>